<keyword evidence="7" id="KW-1185">Reference proteome</keyword>
<feature type="compositionally biased region" description="Pro residues" evidence="3">
    <location>
        <begin position="177"/>
        <end position="223"/>
    </location>
</feature>
<comment type="similarity">
    <text evidence="2">Belongs to the MTB12 family.</text>
</comment>
<dbReference type="InterPro" id="IPR058644">
    <property type="entry name" value="Mtb12-like_C"/>
</dbReference>
<dbReference type="Pfam" id="PF26580">
    <property type="entry name" value="Mtb12_C"/>
    <property type="match status" value="1"/>
</dbReference>
<feature type="region of interest" description="Disordered" evidence="3">
    <location>
        <begin position="24"/>
        <end position="62"/>
    </location>
</feature>
<evidence type="ECO:0000259" key="5">
    <source>
        <dbReference type="Pfam" id="PF26580"/>
    </source>
</evidence>
<evidence type="ECO:0000256" key="3">
    <source>
        <dbReference type="SAM" id="MobiDB-lite"/>
    </source>
</evidence>
<proteinExistence type="inferred from homology"/>
<feature type="domain" description="Low molecular weight antigen MTB12-like C-terminal" evidence="5">
    <location>
        <begin position="59"/>
        <end position="176"/>
    </location>
</feature>
<accession>A0A6N4VER4</accession>
<keyword evidence="1 4" id="KW-0732">Signal</keyword>
<evidence type="ECO:0000313" key="6">
    <source>
        <dbReference type="EMBL" id="BBX52613.1"/>
    </source>
</evidence>
<feature type="region of interest" description="Disordered" evidence="3">
    <location>
        <begin position="171"/>
        <end position="223"/>
    </location>
</feature>
<name>A0A6N4VER4_9MYCO</name>
<reference evidence="6 7" key="1">
    <citation type="journal article" date="2019" name="Emerg. Microbes Infect.">
        <title>Comprehensive subspecies identification of 175 nontuberculous mycobacteria species based on 7547 genomic profiles.</title>
        <authorList>
            <person name="Matsumoto Y."/>
            <person name="Kinjo T."/>
            <person name="Motooka D."/>
            <person name="Nabeya D."/>
            <person name="Jung N."/>
            <person name="Uechi K."/>
            <person name="Horii T."/>
            <person name="Iida T."/>
            <person name="Fujita J."/>
            <person name="Nakamura S."/>
        </authorList>
    </citation>
    <scope>NUCLEOTIDE SEQUENCE [LARGE SCALE GENOMIC DNA]</scope>
    <source>
        <strain evidence="6 7">JCM 12603</strain>
    </source>
</reference>
<evidence type="ECO:0000256" key="4">
    <source>
        <dbReference type="SAM" id="SignalP"/>
    </source>
</evidence>
<dbReference type="RefSeq" id="WP_197746549.1">
    <property type="nucleotide sequence ID" value="NZ_AP022570.1"/>
</dbReference>
<sequence>MRHTVVILSAAATAAALGLGGCAQSGDPESTGTTATVETSPAPSVGLAPPGPPARGGPPLPAPAALTDVMGRLADPALPGDQKIVLIENGTADEAAGLDRFATALRDNGALPLTFEVRDMAWSQADPGNVVATVVVRTSNPQTGEFTYPMEFAPAEESWQLTRRTADLLLELDGDPASPPPAAPPGPPPPAAPPPPGSPPPPPGSPPAPAPPPPAPPSPTPTP</sequence>
<dbReference type="PROSITE" id="PS51257">
    <property type="entry name" value="PROKAR_LIPOPROTEIN"/>
    <property type="match status" value="1"/>
</dbReference>
<evidence type="ECO:0000313" key="7">
    <source>
        <dbReference type="Proteomes" id="UP000466785"/>
    </source>
</evidence>
<dbReference type="PRINTS" id="PR01217">
    <property type="entry name" value="PRICHEXTENSN"/>
</dbReference>
<dbReference type="Proteomes" id="UP000466785">
    <property type="component" value="Chromosome"/>
</dbReference>
<evidence type="ECO:0000256" key="2">
    <source>
        <dbReference type="ARBA" id="ARBA00093774"/>
    </source>
</evidence>
<keyword evidence="6" id="KW-0449">Lipoprotein</keyword>
<feature type="chain" id="PRO_5038852977" evidence="4">
    <location>
        <begin position="26"/>
        <end position="223"/>
    </location>
</feature>
<evidence type="ECO:0000256" key="1">
    <source>
        <dbReference type="ARBA" id="ARBA00022729"/>
    </source>
</evidence>
<dbReference type="AlphaFoldDB" id="A0A6N4VER4"/>
<feature type="compositionally biased region" description="Pro residues" evidence="3">
    <location>
        <begin position="49"/>
        <end position="62"/>
    </location>
</feature>
<organism evidence="6 7">
    <name type="scientific">Mycolicibacterium poriferae</name>
    <dbReference type="NCBI Taxonomy" id="39694"/>
    <lineage>
        <taxon>Bacteria</taxon>
        <taxon>Bacillati</taxon>
        <taxon>Actinomycetota</taxon>
        <taxon>Actinomycetes</taxon>
        <taxon>Mycobacteriales</taxon>
        <taxon>Mycobacteriaceae</taxon>
        <taxon>Mycolicibacterium</taxon>
    </lineage>
</organism>
<feature type="signal peptide" evidence="4">
    <location>
        <begin position="1"/>
        <end position="25"/>
    </location>
</feature>
<protein>
    <submittedName>
        <fullName evidence="6">Putative lipoprotein LppK</fullName>
    </submittedName>
</protein>
<dbReference type="EMBL" id="AP022570">
    <property type="protein sequence ID" value="BBX52613.1"/>
    <property type="molecule type" value="Genomic_DNA"/>
</dbReference>
<feature type="compositionally biased region" description="Polar residues" evidence="3">
    <location>
        <begin position="27"/>
        <end position="42"/>
    </location>
</feature>
<dbReference type="KEGG" id="mpof:MPOR_36390"/>
<gene>
    <name evidence="6" type="primary">lppK</name>
    <name evidence="6" type="ORF">MPOR_36390</name>
</gene>